<protein>
    <submittedName>
        <fullName evidence="1">Uncharacterized protein</fullName>
    </submittedName>
</protein>
<name>A0ABU9AT03_9BACT</name>
<dbReference type="RefSeq" id="WP_341404100.1">
    <property type="nucleotide sequence ID" value="NZ_JBBUKT010000002.1"/>
</dbReference>
<reference evidence="1 2" key="1">
    <citation type="submission" date="2024-04" db="EMBL/GenBank/DDBJ databases">
        <title>Luteolibacter sp. isolated from soil.</title>
        <authorList>
            <person name="An J."/>
        </authorList>
    </citation>
    <scope>NUCLEOTIDE SEQUENCE [LARGE SCALE GENOMIC DNA]</scope>
    <source>
        <strain evidence="1 2">Y139</strain>
    </source>
</reference>
<comment type="caution">
    <text evidence="1">The sequence shown here is derived from an EMBL/GenBank/DDBJ whole genome shotgun (WGS) entry which is preliminary data.</text>
</comment>
<keyword evidence="2" id="KW-1185">Reference proteome</keyword>
<organism evidence="1 2">
    <name type="scientific">Luteolibacter soli</name>
    <dbReference type="NCBI Taxonomy" id="3135280"/>
    <lineage>
        <taxon>Bacteria</taxon>
        <taxon>Pseudomonadati</taxon>
        <taxon>Verrucomicrobiota</taxon>
        <taxon>Verrucomicrobiia</taxon>
        <taxon>Verrucomicrobiales</taxon>
        <taxon>Verrucomicrobiaceae</taxon>
        <taxon>Luteolibacter</taxon>
    </lineage>
</organism>
<evidence type="ECO:0000313" key="2">
    <source>
        <dbReference type="Proteomes" id="UP001371305"/>
    </source>
</evidence>
<proteinExistence type="predicted"/>
<dbReference type="EMBL" id="JBBUKT010000002">
    <property type="protein sequence ID" value="MEK7950495.1"/>
    <property type="molecule type" value="Genomic_DNA"/>
</dbReference>
<evidence type="ECO:0000313" key="1">
    <source>
        <dbReference type="EMBL" id="MEK7950495.1"/>
    </source>
</evidence>
<sequence>MERFRVSIGDHVLHTIGVSEPGVLSVTLSAVIRETSEPEQQHECSLRLGGLESSTNTFVDWPDYELEPGDMIVIEVLPEGPFDEPVSKRQDIQEVVRRSKADYVRQLAGELGWTITENDTSSDS</sequence>
<accession>A0ABU9AT03</accession>
<dbReference type="Proteomes" id="UP001371305">
    <property type="component" value="Unassembled WGS sequence"/>
</dbReference>
<gene>
    <name evidence="1" type="ORF">WKV53_08310</name>
</gene>